<keyword evidence="1" id="KW-0472">Membrane</keyword>
<accession>D2PL65</accession>
<evidence type="ECO:0000313" key="2">
    <source>
        <dbReference type="EMBL" id="ADB34320.1"/>
    </source>
</evidence>
<evidence type="ECO:0000313" key="3">
    <source>
        <dbReference type="Proteomes" id="UP000007967"/>
    </source>
</evidence>
<gene>
    <name evidence="2" type="ordered locus">Kfla_5306</name>
</gene>
<dbReference type="Proteomes" id="UP000007967">
    <property type="component" value="Chromosome"/>
</dbReference>
<dbReference type="KEGG" id="kfl:Kfla_5306"/>
<dbReference type="EMBL" id="CP001736">
    <property type="protein sequence ID" value="ADB34320.1"/>
    <property type="molecule type" value="Genomic_DNA"/>
</dbReference>
<keyword evidence="1" id="KW-0812">Transmembrane</keyword>
<reference evidence="3" key="1">
    <citation type="submission" date="2009-09" db="EMBL/GenBank/DDBJ databases">
        <title>The complete genome of Kribbella flavida DSM 17836.</title>
        <authorList>
            <consortium name="US DOE Joint Genome Institute (JGI-PGF)"/>
            <person name="Lucas S."/>
            <person name="Copeland A."/>
            <person name="Lapidus A."/>
            <person name="Glavina del Rio T."/>
            <person name="Dalin E."/>
            <person name="Tice H."/>
            <person name="Bruce D."/>
            <person name="Goodwin L."/>
            <person name="Pitluck S."/>
            <person name="Kyrpides N."/>
            <person name="Mavromatis K."/>
            <person name="Ivanova N."/>
            <person name="Saunders E."/>
            <person name="Brettin T."/>
            <person name="Detter J.C."/>
            <person name="Han C."/>
            <person name="Larimer F."/>
            <person name="Land M."/>
            <person name="Hauser L."/>
            <person name="Markowitz V."/>
            <person name="Cheng J.-F."/>
            <person name="Hugenholtz P."/>
            <person name="Woyke T."/>
            <person name="Wu D."/>
            <person name="Pukall R."/>
            <person name="Klenk H.-P."/>
            <person name="Eisen J.A."/>
        </authorList>
    </citation>
    <scope>NUCLEOTIDE SEQUENCE [LARGE SCALE GENOMIC DNA]</scope>
    <source>
        <strain evidence="3">DSM 17836 / JCM 10339 / NBRC 14399</strain>
    </source>
</reference>
<sequence length="253" mass="26493">MNDLSNTLPELLRQEVENVELESVDLVERGLRRGITLRRRRTAVRGITAIGATLTTAAVVMGGINLVGSSGADGVSVAGAPAPAASVDTTAATTSSTVQTTPQQTLRTLKALLPRGLQVSGDKVWGDNFIGVSVLADDGKGASHIEASVQTSKLAMGCANQPTTVNCKVRPDGSTILAYQVKPTRTGEPIINSVSVYRPDGRVNYASSANATATKKAAPTRTLPLLSITQLTQLVDSPLWKFPPASYGKDQGR</sequence>
<keyword evidence="1" id="KW-1133">Transmembrane helix</keyword>
<name>D2PL65_KRIFD</name>
<protein>
    <submittedName>
        <fullName evidence="2">Uncharacterized protein</fullName>
    </submittedName>
</protein>
<dbReference type="STRING" id="479435.Kfla_5306"/>
<feature type="transmembrane region" description="Helical" evidence="1">
    <location>
        <begin position="42"/>
        <end position="64"/>
    </location>
</feature>
<keyword evidence="3" id="KW-1185">Reference proteome</keyword>
<reference evidence="2 3" key="2">
    <citation type="journal article" date="2010" name="Stand. Genomic Sci.">
        <title>Complete genome sequence of Kribbella flavida type strain (IFO 14399).</title>
        <authorList>
            <person name="Pukall R."/>
            <person name="Lapidus A."/>
            <person name="Glavina Del Rio T."/>
            <person name="Copeland A."/>
            <person name="Tice H."/>
            <person name="Cheng J.-F."/>
            <person name="Lucas S."/>
            <person name="Chen F."/>
            <person name="Nolan M."/>
            <person name="LaButti K."/>
            <person name="Pati A."/>
            <person name="Ivanova N."/>
            <person name="Mavrommatis K."/>
            <person name="Mikhailova N."/>
            <person name="Pitluck S."/>
            <person name="Bruce D."/>
            <person name="Goodwin L."/>
            <person name="Land M."/>
            <person name="Hauser L."/>
            <person name="Chang Y.-J."/>
            <person name="Jeffries C.D."/>
            <person name="Chen A."/>
            <person name="Palaniappan K."/>
            <person name="Chain P."/>
            <person name="Rohde M."/>
            <person name="Goeker M."/>
            <person name="Bristow J."/>
            <person name="Eisen J.A."/>
            <person name="Markowitz V."/>
            <person name="Hugenholtz P."/>
            <person name="Kyrpides N.C."/>
            <person name="Klenk H.-P."/>
            <person name="Brettin T."/>
        </authorList>
    </citation>
    <scope>NUCLEOTIDE SEQUENCE [LARGE SCALE GENOMIC DNA]</scope>
    <source>
        <strain evidence="3">DSM 17836 / JCM 10339 / NBRC 14399</strain>
    </source>
</reference>
<organism evidence="2 3">
    <name type="scientific">Kribbella flavida (strain DSM 17836 / JCM 10339 / NBRC 14399)</name>
    <dbReference type="NCBI Taxonomy" id="479435"/>
    <lineage>
        <taxon>Bacteria</taxon>
        <taxon>Bacillati</taxon>
        <taxon>Actinomycetota</taxon>
        <taxon>Actinomycetes</taxon>
        <taxon>Propionibacteriales</taxon>
        <taxon>Kribbellaceae</taxon>
        <taxon>Kribbella</taxon>
    </lineage>
</organism>
<dbReference type="HOGENOM" id="CLU_1097463_0_0_11"/>
<proteinExistence type="predicted"/>
<dbReference type="AlphaFoldDB" id="D2PL65"/>
<evidence type="ECO:0000256" key="1">
    <source>
        <dbReference type="SAM" id="Phobius"/>
    </source>
</evidence>